<gene>
    <name evidence="1" type="ORF">GRJ2_002967500</name>
</gene>
<accession>A0ABC9Y4R0</accession>
<dbReference type="PANTHER" id="PTHR33395">
    <property type="entry name" value="TRANSCRIPTASE, PUTATIVE-RELATED-RELATED"/>
    <property type="match status" value="1"/>
</dbReference>
<proteinExistence type="predicted"/>
<protein>
    <submittedName>
        <fullName evidence="1">Mitochondrial enolase superfamily member 1</fullName>
    </submittedName>
</protein>
<evidence type="ECO:0000313" key="1">
    <source>
        <dbReference type="EMBL" id="GAB0205019.1"/>
    </source>
</evidence>
<evidence type="ECO:0000313" key="2">
    <source>
        <dbReference type="Proteomes" id="UP001623348"/>
    </source>
</evidence>
<dbReference type="Proteomes" id="UP001623348">
    <property type="component" value="Unassembled WGS sequence"/>
</dbReference>
<dbReference type="AlphaFoldDB" id="A0ABC9Y4R0"/>
<reference evidence="1 2" key="1">
    <citation type="submission" date="2024-06" db="EMBL/GenBank/DDBJ databases">
        <title>The draft genome of Grus japonensis, version 3.</title>
        <authorList>
            <person name="Nabeshima K."/>
            <person name="Suzuki S."/>
            <person name="Onuma M."/>
        </authorList>
    </citation>
    <scope>NUCLEOTIDE SEQUENCE [LARGE SCALE GENOMIC DNA]</scope>
    <source>
        <strain evidence="1 2">451A</strain>
    </source>
</reference>
<dbReference type="PANTHER" id="PTHR33395:SF22">
    <property type="entry name" value="REVERSE TRANSCRIPTASE DOMAIN-CONTAINING PROTEIN"/>
    <property type="match status" value="1"/>
</dbReference>
<comment type="caution">
    <text evidence="1">The sequence shown here is derived from an EMBL/GenBank/DDBJ whole genome shotgun (WGS) entry which is preliminary data.</text>
</comment>
<sequence length="167" mass="19152">MMVEDEEKAESLNVFFASVFTAKASPQESQTLEVREKVWRKEDFPLVEEGCVREHLGKLNIHKSMGPDGMHPRVLRELADVIAKPFYTIFERPWRTGEVPEDWRKVNVTPVFKKGKKEDPENYRPASPTSIPGKVMEQFILGVTSKHMQEKEVIESGQHGFTKGPIE</sequence>
<organism evidence="1 2">
    <name type="scientific">Grus japonensis</name>
    <name type="common">Japanese crane</name>
    <name type="synonym">Red-crowned crane</name>
    <dbReference type="NCBI Taxonomy" id="30415"/>
    <lineage>
        <taxon>Eukaryota</taxon>
        <taxon>Metazoa</taxon>
        <taxon>Chordata</taxon>
        <taxon>Craniata</taxon>
        <taxon>Vertebrata</taxon>
        <taxon>Euteleostomi</taxon>
        <taxon>Archelosauria</taxon>
        <taxon>Archosauria</taxon>
        <taxon>Dinosauria</taxon>
        <taxon>Saurischia</taxon>
        <taxon>Theropoda</taxon>
        <taxon>Coelurosauria</taxon>
        <taxon>Aves</taxon>
        <taxon>Neognathae</taxon>
        <taxon>Neoaves</taxon>
        <taxon>Gruiformes</taxon>
        <taxon>Gruidae</taxon>
        <taxon>Grus</taxon>
    </lineage>
</organism>
<keyword evidence="2" id="KW-1185">Reference proteome</keyword>
<dbReference type="EMBL" id="BAAFJT010000040">
    <property type="protein sequence ID" value="GAB0205019.1"/>
    <property type="molecule type" value="Genomic_DNA"/>
</dbReference>
<name>A0ABC9Y4R0_GRUJA</name>